<protein>
    <submittedName>
        <fullName evidence="1">Uncharacterized protein</fullName>
    </submittedName>
</protein>
<proteinExistence type="predicted"/>
<evidence type="ECO:0000313" key="1">
    <source>
        <dbReference type="EMBL" id="WGM61751.1"/>
    </source>
</evidence>
<reference evidence="1" key="2">
    <citation type="submission" date="2023-04" db="EMBL/GenBank/DDBJ databases">
        <title>Complete genome sequence of Agrobacterium salinitolerans CFBP5506.</title>
        <authorList>
            <person name="Yen H.-C."/>
            <person name="Yan X.-H."/>
            <person name="Lai E.-M."/>
            <person name="Kuo C.-H."/>
        </authorList>
    </citation>
    <scope>NUCLEOTIDE SEQUENCE</scope>
    <source>
        <strain evidence="1">CFBP5506</strain>
    </source>
</reference>
<sequence>MSEDLEFQKRLINQISSAIEGMKNLNERISANVEALGRFDVEFTKLSRQNNQLRSDVLDVKSELGHFRVEASQRLNAIFSRLDEVENVVDNNSKHIRDLASENRSHYNDILTALQDGLHNNISIRELTERIEELERRSGM</sequence>
<reference evidence="1" key="1">
    <citation type="submission" date="2019-04" db="EMBL/GenBank/DDBJ databases">
        <authorList>
            <person name="Chiang H.-Y."/>
            <person name="Huang Y.-Y."/>
            <person name="Chou L."/>
            <person name="Lai E.-M."/>
            <person name="Kuo C.-H."/>
        </authorList>
    </citation>
    <scope>NUCLEOTIDE SEQUENCE</scope>
    <source>
        <strain evidence="1">CFBP5506</strain>
    </source>
</reference>
<evidence type="ECO:0000313" key="2">
    <source>
        <dbReference type="Proteomes" id="UP000305410"/>
    </source>
</evidence>
<accession>A0AAF0KGK5</accession>
<name>A0AAF0KGK5_AGRTU</name>
<gene>
    <name evidence="1" type="ORF">CFBP5506_19225</name>
</gene>
<dbReference type="EMBL" id="CP122963">
    <property type="protein sequence ID" value="WGM61751.1"/>
    <property type="molecule type" value="Genomic_DNA"/>
</dbReference>
<dbReference type="AlphaFoldDB" id="A0AAF0KGK5"/>
<dbReference type="RefSeq" id="WP_080795321.1">
    <property type="nucleotide sequence ID" value="NZ_CP122963.1"/>
</dbReference>
<organism evidence="1 2">
    <name type="scientific">Agrobacterium tumefaciens</name>
    <dbReference type="NCBI Taxonomy" id="358"/>
    <lineage>
        <taxon>Bacteria</taxon>
        <taxon>Pseudomonadati</taxon>
        <taxon>Pseudomonadota</taxon>
        <taxon>Alphaproteobacteria</taxon>
        <taxon>Hyphomicrobiales</taxon>
        <taxon>Rhizobiaceae</taxon>
        <taxon>Rhizobium/Agrobacterium group</taxon>
        <taxon>Agrobacterium</taxon>
        <taxon>Agrobacterium tumefaciens complex</taxon>
    </lineage>
</organism>
<dbReference type="Proteomes" id="UP000305410">
    <property type="component" value="Chromosome Linear"/>
</dbReference>